<keyword evidence="4 12" id="KW-0894">Sodium channel</keyword>
<evidence type="ECO:0000256" key="3">
    <source>
        <dbReference type="ARBA" id="ARBA00022448"/>
    </source>
</evidence>
<dbReference type="GO" id="GO:0005886">
    <property type="term" value="C:plasma membrane"/>
    <property type="evidence" value="ECO:0007669"/>
    <property type="project" value="TreeGrafter"/>
</dbReference>
<evidence type="ECO:0000256" key="9">
    <source>
        <dbReference type="ARBA" id="ARBA00023136"/>
    </source>
</evidence>
<reference evidence="14 15" key="1">
    <citation type="submission" date="2016-03" db="EMBL/GenBank/DDBJ databases">
        <title>EvidentialGene: Evidence-directed Construction of Genes on Genomes.</title>
        <authorList>
            <person name="Gilbert D.G."/>
            <person name="Choi J.-H."/>
            <person name="Mockaitis K."/>
            <person name="Colbourne J."/>
            <person name="Pfrender M."/>
        </authorList>
    </citation>
    <scope>NUCLEOTIDE SEQUENCE [LARGE SCALE GENOMIC DNA]</scope>
    <source>
        <strain evidence="14 15">Xinb3</strain>
        <tissue evidence="14">Complete organism</tissue>
    </source>
</reference>
<evidence type="ECO:0000256" key="7">
    <source>
        <dbReference type="ARBA" id="ARBA00023053"/>
    </source>
</evidence>
<keyword evidence="15" id="KW-1185">Reference proteome</keyword>
<evidence type="ECO:0000256" key="4">
    <source>
        <dbReference type="ARBA" id="ARBA00022461"/>
    </source>
</evidence>
<keyword evidence="7" id="KW-0915">Sodium</keyword>
<evidence type="ECO:0000256" key="5">
    <source>
        <dbReference type="ARBA" id="ARBA00022692"/>
    </source>
</evidence>
<organism evidence="14 15">
    <name type="scientific">Daphnia magna</name>
    <dbReference type="NCBI Taxonomy" id="35525"/>
    <lineage>
        <taxon>Eukaryota</taxon>
        <taxon>Metazoa</taxon>
        <taxon>Ecdysozoa</taxon>
        <taxon>Arthropoda</taxon>
        <taxon>Crustacea</taxon>
        <taxon>Branchiopoda</taxon>
        <taxon>Diplostraca</taxon>
        <taxon>Cladocera</taxon>
        <taxon>Anomopoda</taxon>
        <taxon>Daphniidae</taxon>
        <taxon>Daphnia</taxon>
    </lineage>
</organism>
<protein>
    <submittedName>
        <fullName evidence="14">Uncharacterized protein</fullName>
    </submittedName>
</protein>
<proteinExistence type="inferred from homology"/>
<dbReference type="PANTHER" id="PTHR11690:SF296">
    <property type="entry name" value="DEGENERIN-LIKE PROTEIN DEL-10"/>
    <property type="match status" value="1"/>
</dbReference>
<dbReference type="InterPro" id="IPR001873">
    <property type="entry name" value="ENaC"/>
</dbReference>
<evidence type="ECO:0000313" key="14">
    <source>
        <dbReference type="EMBL" id="KZS12959.1"/>
    </source>
</evidence>
<dbReference type="PANTHER" id="PTHR11690">
    <property type="entry name" value="AMILORIDE-SENSITIVE SODIUM CHANNEL-RELATED"/>
    <property type="match status" value="1"/>
</dbReference>
<feature type="transmembrane region" description="Helical" evidence="13">
    <location>
        <begin position="113"/>
        <end position="135"/>
    </location>
</feature>
<name>A0A164W575_9CRUS</name>
<evidence type="ECO:0000256" key="12">
    <source>
        <dbReference type="RuleBase" id="RU000679"/>
    </source>
</evidence>
<evidence type="ECO:0000256" key="10">
    <source>
        <dbReference type="ARBA" id="ARBA00023201"/>
    </source>
</evidence>
<dbReference type="GO" id="GO:0015280">
    <property type="term" value="F:ligand-gated sodium channel activity"/>
    <property type="evidence" value="ECO:0007669"/>
    <property type="project" value="TreeGrafter"/>
</dbReference>
<evidence type="ECO:0000256" key="11">
    <source>
        <dbReference type="ARBA" id="ARBA00023303"/>
    </source>
</evidence>
<evidence type="ECO:0000313" key="15">
    <source>
        <dbReference type="Proteomes" id="UP000076858"/>
    </source>
</evidence>
<comment type="similarity">
    <text evidence="2 12">Belongs to the amiloride-sensitive sodium channel (TC 1.A.6) family.</text>
</comment>
<keyword evidence="3 12" id="KW-0813">Transport</keyword>
<dbReference type="Pfam" id="PF00858">
    <property type="entry name" value="ASC"/>
    <property type="match status" value="1"/>
</dbReference>
<keyword evidence="10 12" id="KW-0739">Sodium transport</keyword>
<dbReference type="OrthoDB" id="6381924at2759"/>
<gene>
    <name evidence="14" type="ORF">APZ42_022239</name>
</gene>
<dbReference type="AlphaFoldDB" id="A0A164W575"/>
<keyword evidence="8 12" id="KW-0406">Ion transport</keyword>
<keyword evidence="6 13" id="KW-1133">Transmembrane helix</keyword>
<dbReference type="Proteomes" id="UP000076858">
    <property type="component" value="Unassembled WGS sequence"/>
</dbReference>
<evidence type="ECO:0000256" key="13">
    <source>
        <dbReference type="SAM" id="Phobius"/>
    </source>
</evidence>
<dbReference type="EMBL" id="LRGB01001348">
    <property type="protein sequence ID" value="KZS12959.1"/>
    <property type="molecule type" value="Genomic_DNA"/>
</dbReference>
<accession>A0A164W575</accession>
<dbReference type="STRING" id="35525.A0A164W575"/>
<keyword evidence="11 12" id="KW-0407">Ion channel</keyword>
<comment type="caution">
    <text evidence="14">The sequence shown here is derived from an EMBL/GenBank/DDBJ whole genome shotgun (WGS) entry which is preliminary data.</text>
</comment>
<sequence>MPTASGKSTCSAIVSPFFSLPNARVGSNIPVENRKDAWIAVNVTPSNPLLDRFQTTVNQIPLPHCGPRSLEKSGQRKEKRFSSSSLWKRFARTTTGHGFARMVDTEEHKYMRIFWVTVIALLLSGLLTSIVIISYEELVIREIRREFIVQNNKTMLLPDIHICDTSLFNPSKLEEMGFNNTMASYLTLALSHLLASRAIVEDMVKRKRLDMEFRRLMKGKTISDVFERTTLRCENIVLGCTYDRVLYSGNKCCSKFFGNRRYVTDLAALCVSTHFQPPLEEIFDSQIYGFTAYLKTNVVDRFDECVIPSTEFDSTIISSNVASRRGIMYAVSDSITAVNPTISTAGRYLKPGTWTAVSISLTRTDNTELQQGMLSTHSCVSPESPDHLHLVPNHNVYSQRNCVFAATRLALEAKLNCSRFRFHRKGPLTTCYPDMMIDVHSPELAHEIKTRIQDCPEDCIFDNYHVSSSSTQLDLGDHDDMHVDEKHDDSVLHTAIHFYYSSFSFTIIKNHPGSLVKWLSDVGGNMSLFLGASFVTLLEIAVLFFRCSQRCLKHKIFKTTIFHPPFASEQS</sequence>
<evidence type="ECO:0000256" key="6">
    <source>
        <dbReference type="ARBA" id="ARBA00022989"/>
    </source>
</evidence>
<keyword evidence="5 12" id="KW-0812">Transmembrane</keyword>
<keyword evidence="9 13" id="KW-0472">Membrane</keyword>
<dbReference type="Gene3D" id="1.10.287.770">
    <property type="entry name" value="YojJ-like"/>
    <property type="match status" value="1"/>
</dbReference>
<evidence type="ECO:0000256" key="2">
    <source>
        <dbReference type="ARBA" id="ARBA00007193"/>
    </source>
</evidence>
<feature type="transmembrane region" description="Helical" evidence="13">
    <location>
        <begin position="528"/>
        <end position="545"/>
    </location>
</feature>
<evidence type="ECO:0000256" key="1">
    <source>
        <dbReference type="ARBA" id="ARBA00004141"/>
    </source>
</evidence>
<comment type="subcellular location">
    <subcellularLocation>
        <location evidence="1">Membrane</location>
        <topology evidence="1">Multi-pass membrane protein</topology>
    </subcellularLocation>
</comment>
<evidence type="ECO:0000256" key="8">
    <source>
        <dbReference type="ARBA" id="ARBA00023065"/>
    </source>
</evidence>